<feature type="region of interest" description="Disordered" evidence="1">
    <location>
        <begin position="173"/>
        <end position="195"/>
    </location>
</feature>
<feature type="domain" description="J" evidence="2">
    <location>
        <begin position="213"/>
        <end position="280"/>
    </location>
</feature>
<dbReference type="CDD" id="cd00158">
    <property type="entry name" value="RHOD"/>
    <property type="match status" value="1"/>
</dbReference>
<dbReference type="SMART" id="SM00450">
    <property type="entry name" value="RHOD"/>
    <property type="match status" value="1"/>
</dbReference>
<feature type="compositionally biased region" description="Basic and acidic residues" evidence="1">
    <location>
        <begin position="178"/>
        <end position="192"/>
    </location>
</feature>
<reference evidence="4" key="1">
    <citation type="submission" date="2023-08" db="EMBL/GenBank/DDBJ databases">
        <authorList>
            <person name="Chen Y."/>
            <person name="Shah S."/>
            <person name="Dougan E. K."/>
            <person name="Thang M."/>
            <person name="Chan C."/>
        </authorList>
    </citation>
    <scope>NUCLEOTIDE SEQUENCE</scope>
</reference>
<dbReference type="SUPFAM" id="SSF52821">
    <property type="entry name" value="Rhodanese/Cell cycle control phosphatase"/>
    <property type="match status" value="1"/>
</dbReference>
<dbReference type="InterPro" id="IPR036869">
    <property type="entry name" value="J_dom_sf"/>
</dbReference>
<name>A0AA36JG00_9DINO</name>
<comment type="caution">
    <text evidence="4">The sequence shown here is derived from an EMBL/GenBank/DDBJ whole genome shotgun (WGS) entry which is preliminary data.</text>
</comment>
<evidence type="ECO:0000259" key="3">
    <source>
        <dbReference type="PROSITE" id="PS50206"/>
    </source>
</evidence>
<evidence type="ECO:0000259" key="2">
    <source>
        <dbReference type="PROSITE" id="PS50076"/>
    </source>
</evidence>
<evidence type="ECO:0000256" key="1">
    <source>
        <dbReference type="SAM" id="MobiDB-lite"/>
    </source>
</evidence>
<dbReference type="Gene3D" id="3.40.250.10">
    <property type="entry name" value="Rhodanese-like domain"/>
    <property type="match status" value="1"/>
</dbReference>
<proteinExistence type="predicted"/>
<dbReference type="InterPro" id="IPR001763">
    <property type="entry name" value="Rhodanese-like_dom"/>
</dbReference>
<protein>
    <recommendedName>
        <fullName evidence="6">Rhodanese domain-containing protein</fullName>
    </recommendedName>
</protein>
<dbReference type="Gene3D" id="1.10.287.110">
    <property type="entry name" value="DnaJ domain"/>
    <property type="match status" value="1"/>
</dbReference>
<dbReference type="InterPro" id="IPR036873">
    <property type="entry name" value="Rhodanese-like_dom_sf"/>
</dbReference>
<dbReference type="CDD" id="cd06257">
    <property type="entry name" value="DnaJ"/>
    <property type="match status" value="1"/>
</dbReference>
<dbReference type="AlphaFoldDB" id="A0AA36JG00"/>
<evidence type="ECO:0000313" key="5">
    <source>
        <dbReference type="Proteomes" id="UP001178507"/>
    </source>
</evidence>
<dbReference type="PROSITE" id="PS50076">
    <property type="entry name" value="DNAJ_2"/>
    <property type="match status" value="1"/>
</dbReference>
<dbReference type="PROSITE" id="PS50206">
    <property type="entry name" value="RHODANESE_3"/>
    <property type="match status" value="1"/>
</dbReference>
<dbReference type="SUPFAM" id="SSF46565">
    <property type="entry name" value="Chaperone J-domain"/>
    <property type="match status" value="1"/>
</dbReference>
<accession>A0AA36JG00</accession>
<dbReference type="EMBL" id="CAUJNA010003564">
    <property type="protein sequence ID" value="CAJ1404969.1"/>
    <property type="molecule type" value="Genomic_DNA"/>
</dbReference>
<gene>
    <name evidence="4" type="ORF">EVOR1521_LOCUS27322</name>
</gene>
<evidence type="ECO:0008006" key="6">
    <source>
        <dbReference type="Google" id="ProtNLM"/>
    </source>
</evidence>
<dbReference type="InterPro" id="IPR001623">
    <property type="entry name" value="DnaJ_domain"/>
</dbReference>
<dbReference type="Pfam" id="PF00581">
    <property type="entry name" value="Rhodanese"/>
    <property type="match status" value="1"/>
</dbReference>
<evidence type="ECO:0000313" key="4">
    <source>
        <dbReference type="EMBL" id="CAJ1404969.1"/>
    </source>
</evidence>
<sequence>MPHLWEVVGGADKGGIVVREGRELSSAARERLATGSAIEEIQLIDSRLHFRRLAGAGPDEGWVTTVLSGKVLVRRAEEAFAGTWEDDEGTEVIIEGSTMRGLGTSVPFEVSGVRMCCFRMDGDTFNGRLLSDGRILWSDGAMWQRKVQPGALVISEGEAAPKKRIPQDAVVAAKGKARPKEGLPPRGADGRRPLPGRTLSATEIIEWIADAVDVFETLLLPLEPISEAHARQQYKQLLLLVHPDKNRNPGATDAFRKLFDALAVIVDPALQNRALRAKGGTSKPGGDGPGFGFPGFAGFGFGFFDEYGGVGGLVAAVFSQENVDESERVLHEQCELLESMGRYDGSTKTWIDPQQAKELWDSDQVTFVDVRDADEYQTSRIEGALNLNWALASMASRLEEFKVIAAAPEKLVVVYSDNGSQLSRCGQVAESLTYSLRQHRVRRLRRGLNAWKRQGFPVHGSRQTYFARQQLGGR</sequence>
<dbReference type="Pfam" id="PF00226">
    <property type="entry name" value="DnaJ"/>
    <property type="match status" value="1"/>
</dbReference>
<dbReference type="SMART" id="SM00271">
    <property type="entry name" value="DnaJ"/>
    <property type="match status" value="1"/>
</dbReference>
<keyword evidence="5" id="KW-1185">Reference proteome</keyword>
<organism evidence="4 5">
    <name type="scientific">Effrenium voratum</name>
    <dbReference type="NCBI Taxonomy" id="2562239"/>
    <lineage>
        <taxon>Eukaryota</taxon>
        <taxon>Sar</taxon>
        <taxon>Alveolata</taxon>
        <taxon>Dinophyceae</taxon>
        <taxon>Suessiales</taxon>
        <taxon>Symbiodiniaceae</taxon>
        <taxon>Effrenium</taxon>
    </lineage>
</organism>
<dbReference type="Proteomes" id="UP001178507">
    <property type="component" value="Unassembled WGS sequence"/>
</dbReference>
<feature type="domain" description="Rhodanese" evidence="3">
    <location>
        <begin position="361"/>
        <end position="460"/>
    </location>
</feature>